<keyword evidence="3" id="KW-0238">DNA-binding</keyword>
<dbReference type="Pfam" id="PF03466">
    <property type="entry name" value="LysR_substrate"/>
    <property type="match status" value="1"/>
</dbReference>
<dbReference type="SUPFAM" id="SSF53850">
    <property type="entry name" value="Periplasmic binding protein-like II"/>
    <property type="match status" value="1"/>
</dbReference>
<organism evidence="6 7">
    <name type="scientific">Oleispira antarctica</name>
    <dbReference type="NCBI Taxonomy" id="188908"/>
    <lineage>
        <taxon>Bacteria</taxon>
        <taxon>Pseudomonadati</taxon>
        <taxon>Pseudomonadota</taxon>
        <taxon>Gammaproteobacteria</taxon>
        <taxon>Oceanospirillales</taxon>
        <taxon>Oceanospirillaceae</taxon>
        <taxon>Oleispira</taxon>
    </lineage>
</organism>
<dbReference type="Gene3D" id="1.10.10.10">
    <property type="entry name" value="Winged helix-like DNA-binding domain superfamily/Winged helix DNA-binding domain"/>
    <property type="match status" value="1"/>
</dbReference>
<dbReference type="EMBL" id="MABE01000175">
    <property type="protein sequence ID" value="OUS41022.1"/>
    <property type="molecule type" value="Genomic_DNA"/>
</dbReference>
<gene>
    <name evidence="6" type="ORF">A9R00_03070</name>
</gene>
<dbReference type="Proteomes" id="UP000227088">
    <property type="component" value="Unassembled WGS sequence"/>
</dbReference>
<comment type="caution">
    <text evidence="6">The sequence shown here is derived from an EMBL/GenBank/DDBJ whole genome shotgun (WGS) entry which is preliminary data.</text>
</comment>
<evidence type="ECO:0000313" key="6">
    <source>
        <dbReference type="EMBL" id="OUS41022.1"/>
    </source>
</evidence>
<evidence type="ECO:0000313" key="7">
    <source>
        <dbReference type="Proteomes" id="UP000227088"/>
    </source>
</evidence>
<proteinExistence type="inferred from homology"/>
<dbReference type="GO" id="GO:0000976">
    <property type="term" value="F:transcription cis-regulatory region binding"/>
    <property type="evidence" value="ECO:0007669"/>
    <property type="project" value="TreeGrafter"/>
</dbReference>
<comment type="similarity">
    <text evidence="1">Belongs to the LysR transcriptional regulatory family.</text>
</comment>
<evidence type="ECO:0000256" key="2">
    <source>
        <dbReference type="ARBA" id="ARBA00023015"/>
    </source>
</evidence>
<dbReference type="Gene3D" id="3.40.190.10">
    <property type="entry name" value="Periplasmic binding protein-like II"/>
    <property type="match status" value="2"/>
</dbReference>
<dbReference type="PROSITE" id="PS50931">
    <property type="entry name" value="HTH_LYSR"/>
    <property type="match status" value="1"/>
</dbReference>
<dbReference type="PANTHER" id="PTHR30126">
    <property type="entry name" value="HTH-TYPE TRANSCRIPTIONAL REGULATOR"/>
    <property type="match status" value="1"/>
</dbReference>
<dbReference type="SUPFAM" id="SSF46785">
    <property type="entry name" value="Winged helix' DNA-binding domain"/>
    <property type="match status" value="1"/>
</dbReference>
<dbReference type="InterPro" id="IPR036388">
    <property type="entry name" value="WH-like_DNA-bd_sf"/>
</dbReference>
<dbReference type="PANTHER" id="PTHR30126:SF40">
    <property type="entry name" value="HTH-TYPE TRANSCRIPTIONAL REGULATOR GLTR"/>
    <property type="match status" value="1"/>
</dbReference>
<evidence type="ECO:0000256" key="3">
    <source>
        <dbReference type="ARBA" id="ARBA00023125"/>
    </source>
</evidence>
<dbReference type="InterPro" id="IPR005119">
    <property type="entry name" value="LysR_subst-bd"/>
</dbReference>
<dbReference type="AlphaFoldDB" id="A0A1Y5I1C0"/>
<dbReference type="InterPro" id="IPR000847">
    <property type="entry name" value="LysR_HTH_N"/>
</dbReference>
<dbReference type="Pfam" id="PF00126">
    <property type="entry name" value="HTH_1"/>
    <property type="match status" value="1"/>
</dbReference>
<keyword evidence="4" id="KW-0804">Transcription</keyword>
<evidence type="ECO:0000259" key="5">
    <source>
        <dbReference type="PROSITE" id="PS50931"/>
    </source>
</evidence>
<evidence type="ECO:0000256" key="4">
    <source>
        <dbReference type="ARBA" id="ARBA00023163"/>
    </source>
</evidence>
<name>A0A1Y5I1C0_OLEAN</name>
<evidence type="ECO:0000256" key="1">
    <source>
        <dbReference type="ARBA" id="ARBA00009437"/>
    </source>
</evidence>
<feature type="domain" description="HTH lysR-type" evidence="5">
    <location>
        <begin position="1"/>
        <end position="58"/>
    </location>
</feature>
<keyword evidence="2" id="KW-0805">Transcription regulation</keyword>
<dbReference type="GO" id="GO:0003700">
    <property type="term" value="F:DNA-binding transcription factor activity"/>
    <property type="evidence" value="ECO:0007669"/>
    <property type="project" value="InterPro"/>
</dbReference>
<reference evidence="7" key="1">
    <citation type="journal article" date="2017" name="Proc. Natl. Acad. Sci. U.S.A.">
        <title>Simulation of Deepwater Horizon oil plume reveals substrate specialization within a complex community of hydrocarbon degraders.</title>
        <authorList>
            <person name="Hu P."/>
            <person name="Dubinsky E.A."/>
            <person name="Probst A.J."/>
            <person name="Wang J."/>
            <person name="Sieber C.M.K."/>
            <person name="Tom L.M."/>
            <person name="Gardinali P."/>
            <person name="Banfield J.F."/>
            <person name="Atlas R.M."/>
            <person name="Andersen G.L."/>
        </authorList>
    </citation>
    <scope>NUCLEOTIDE SEQUENCE [LARGE SCALE GENOMIC DNA]</scope>
</reference>
<protein>
    <recommendedName>
        <fullName evidence="5">HTH lysR-type domain-containing protein</fullName>
    </recommendedName>
</protein>
<dbReference type="InterPro" id="IPR036390">
    <property type="entry name" value="WH_DNA-bd_sf"/>
</dbReference>
<sequence>MELSDLKVFQAVALCGGITAAAKQLHRVPSNITARIQKLEHELDTQLFLREKNRLRISPAGEQLLPYAKQMINLSQQAINELQQTTPTGRLTIGAMEAVAATRLTEPLMRFHQEYPEVNLQIETGPTGQLIEKVLAGEIDLALVADPRQDARLEISNIFEEELVLVSDLKHKKISSTADLDSEPTLLSFSHLCAYRGRMRDWTKDGGIAAQIIEISSYHTLLSCVAAGMGVGIVPKVLLDYYPFASSIQQHTLGKQWSSSTTAMIWRKDSLKPSMSAFRDFI</sequence>
<accession>A0A1Y5I1C0</accession>
<dbReference type="FunFam" id="1.10.10.10:FF:000001">
    <property type="entry name" value="LysR family transcriptional regulator"/>
    <property type="match status" value="1"/>
</dbReference>